<keyword evidence="2" id="KW-0477">Merozoite</keyword>
<keyword evidence="3" id="KW-1185">Reference proteome</keyword>
<dbReference type="Proteomes" id="UP000007800">
    <property type="component" value="Unassembled WGS sequence"/>
</dbReference>
<feature type="compositionally biased region" description="Basic and acidic residues" evidence="1">
    <location>
        <begin position="105"/>
        <end position="123"/>
    </location>
</feature>
<feature type="compositionally biased region" description="Basic and acidic residues" evidence="1">
    <location>
        <begin position="241"/>
        <end position="256"/>
    </location>
</feature>
<feature type="compositionally biased region" description="Acidic residues" evidence="1">
    <location>
        <begin position="456"/>
        <end position="466"/>
    </location>
</feature>
<feature type="region of interest" description="Disordered" evidence="1">
    <location>
        <begin position="383"/>
        <end position="471"/>
    </location>
</feature>
<feature type="region of interest" description="Disordered" evidence="1">
    <location>
        <begin position="522"/>
        <end position="578"/>
    </location>
</feature>
<evidence type="ECO:0000313" key="2">
    <source>
        <dbReference type="EMBL" id="EER02440.1"/>
    </source>
</evidence>
<protein>
    <submittedName>
        <fullName evidence="2">Merozoite surface protein 3g, putative</fullName>
    </submittedName>
</protein>
<feature type="region of interest" description="Disordered" evidence="1">
    <location>
        <begin position="89"/>
        <end position="137"/>
    </location>
</feature>
<accession>C5LLE1</accession>
<feature type="region of interest" description="Disordered" evidence="1">
    <location>
        <begin position="321"/>
        <end position="354"/>
    </location>
</feature>
<sequence length="662" mass="74106">MASYGSSYPSPNVDFSYSTAPSLDTRQIMADMAEFYPKLTPEYQAQAREAHEHVLQLQRQGMTNEALSLLEHMRNQMREMVRTGLTPGHIPVSREVDDSSQADDLNVRPKVQDSERHSWKTELPRGATRRPGGAEIGSQPELVDQLFSTPVVNVPATAPVIQRHRKDAESIRRLRRQVRELKVELARTKGPESAEEMERKLKMQEMEEKYSTLENTVRDLRSVLSAQLSKTSQVVQQAENQTKEQKEKTERPKNPFCRHGDDDDLCEFCETRKARTMRGERSPAVDRSVAQERYDNLFLEMQNTLLSYQRSLMETLKSRKEELKKNEDMNKNEPTSNPKEVDNKGDDDDDDEFSATKFEYEKRWGKETDLSPRTLALAIANESRTAAEAAIKHQEEAEKKAKEQEEKVKSFQRQARKAAGSTKKGGTTKDSKNTSKSDKKKATSTATTVAKGKDGESDEEDSDDSDIVAKVLDGGNGADVAASVQLAELRKHQQAEIEKQRNTLNEQRRAIEEQTARLKQLQEELKARANQQELRPHAEALSSDNEQEDDDDENSSPSNSPAVYQPSGGVWVPGRPADREEYINQQQPSKGAVPLVNAVLVPPEKIVGEQQQEVASPSYAAVASGVPPQYAASQGTSTDAATQDRASANGRAWRASAVTARR</sequence>
<dbReference type="InParanoid" id="C5LLE1"/>
<feature type="compositionally biased region" description="Basic and acidic residues" evidence="1">
    <location>
        <begin position="427"/>
        <end position="441"/>
    </location>
</feature>
<feature type="compositionally biased region" description="Basic and acidic residues" evidence="1">
    <location>
        <begin position="321"/>
        <end position="331"/>
    </location>
</feature>
<gene>
    <name evidence="2" type="ORF">Pmar_PMAR021898</name>
</gene>
<feature type="compositionally biased region" description="Acidic residues" evidence="1">
    <location>
        <begin position="545"/>
        <end position="554"/>
    </location>
</feature>
<dbReference type="EMBL" id="GG683110">
    <property type="protein sequence ID" value="EER02440.1"/>
    <property type="molecule type" value="Genomic_DNA"/>
</dbReference>
<feature type="region of interest" description="Disordered" evidence="1">
    <location>
        <begin position="628"/>
        <end position="662"/>
    </location>
</feature>
<feature type="region of interest" description="Disordered" evidence="1">
    <location>
        <begin position="231"/>
        <end position="256"/>
    </location>
</feature>
<proteinExistence type="predicted"/>
<feature type="compositionally biased region" description="Basic and acidic residues" evidence="1">
    <location>
        <begin position="390"/>
        <end position="409"/>
    </location>
</feature>
<feature type="compositionally biased region" description="Polar residues" evidence="1">
    <location>
        <begin position="631"/>
        <end position="646"/>
    </location>
</feature>
<dbReference type="AlphaFoldDB" id="C5LLE1"/>
<evidence type="ECO:0000313" key="3">
    <source>
        <dbReference type="Proteomes" id="UP000007800"/>
    </source>
</evidence>
<name>C5LLE1_PERM5</name>
<dbReference type="RefSeq" id="XP_002769722.1">
    <property type="nucleotide sequence ID" value="XM_002769676.1"/>
</dbReference>
<evidence type="ECO:0000256" key="1">
    <source>
        <dbReference type="SAM" id="MobiDB-lite"/>
    </source>
</evidence>
<organism evidence="3">
    <name type="scientific">Perkinsus marinus (strain ATCC 50983 / TXsc)</name>
    <dbReference type="NCBI Taxonomy" id="423536"/>
    <lineage>
        <taxon>Eukaryota</taxon>
        <taxon>Sar</taxon>
        <taxon>Alveolata</taxon>
        <taxon>Perkinsozoa</taxon>
        <taxon>Perkinsea</taxon>
        <taxon>Perkinsida</taxon>
        <taxon>Perkinsidae</taxon>
        <taxon>Perkinsus</taxon>
    </lineage>
</organism>
<dbReference type="OrthoDB" id="445322at2759"/>
<dbReference type="GeneID" id="9047385"/>
<reference evidence="2 3" key="1">
    <citation type="submission" date="2008-07" db="EMBL/GenBank/DDBJ databases">
        <authorList>
            <person name="El-Sayed N."/>
            <person name="Caler E."/>
            <person name="Inman J."/>
            <person name="Amedeo P."/>
            <person name="Hass B."/>
            <person name="Wortman J."/>
        </authorList>
    </citation>
    <scope>NUCLEOTIDE SEQUENCE [LARGE SCALE GENOMIC DNA]</scope>
    <source>
        <strain evidence="3">ATCC 50983 / TXsc</strain>
    </source>
</reference>